<keyword evidence="4 6" id="KW-0732">Signal</keyword>
<evidence type="ECO:0000256" key="5">
    <source>
        <dbReference type="PIRSR" id="PIRSR004846-1"/>
    </source>
</evidence>
<feature type="binding site" evidence="5">
    <location>
        <position position="159"/>
    </location>
    <ligand>
        <name>molybdate</name>
        <dbReference type="ChEBI" id="CHEBI:36264"/>
    </ligand>
</feature>
<protein>
    <submittedName>
        <fullName evidence="7">Molybdate ABC transporter substrate-binding protein</fullName>
    </submittedName>
</protein>
<dbReference type="GO" id="GO:1901359">
    <property type="term" value="F:tungstate binding"/>
    <property type="evidence" value="ECO:0007669"/>
    <property type="project" value="UniProtKB-ARBA"/>
</dbReference>
<organism evidence="7 8">
    <name type="scientific">Enterococcus rivorum</name>
    <dbReference type="NCBI Taxonomy" id="762845"/>
    <lineage>
        <taxon>Bacteria</taxon>
        <taxon>Bacillati</taxon>
        <taxon>Bacillota</taxon>
        <taxon>Bacilli</taxon>
        <taxon>Lactobacillales</taxon>
        <taxon>Enterococcaceae</taxon>
        <taxon>Enterococcus</taxon>
    </lineage>
</organism>
<dbReference type="EMBL" id="MIEK01000036">
    <property type="protein sequence ID" value="OEH81730.1"/>
    <property type="molecule type" value="Genomic_DNA"/>
</dbReference>
<dbReference type="SUPFAM" id="SSF53850">
    <property type="entry name" value="Periplasmic binding protein-like II"/>
    <property type="match status" value="1"/>
</dbReference>
<evidence type="ECO:0000256" key="6">
    <source>
        <dbReference type="SAM" id="SignalP"/>
    </source>
</evidence>
<feature type="signal peptide" evidence="6">
    <location>
        <begin position="1"/>
        <end position="22"/>
    </location>
</feature>
<dbReference type="OrthoDB" id="9785015at2"/>
<feature type="binding site" evidence="5">
    <location>
        <position position="204"/>
    </location>
    <ligand>
        <name>molybdate</name>
        <dbReference type="ChEBI" id="CHEBI:36264"/>
    </ligand>
</feature>
<dbReference type="GO" id="GO:0030973">
    <property type="term" value="F:molybdate ion binding"/>
    <property type="evidence" value="ECO:0007669"/>
    <property type="project" value="UniProtKB-ARBA"/>
</dbReference>
<dbReference type="PROSITE" id="PS51257">
    <property type="entry name" value="PROKAR_LIPOPROTEIN"/>
    <property type="match status" value="1"/>
</dbReference>
<evidence type="ECO:0000313" key="8">
    <source>
        <dbReference type="Proteomes" id="UP000095256"/>
    </source>
</evidence>
<sequence length="270" mass="29509">MKKTIKISLFLLTMISILTACSSSVSKEKDADSTKEPPKKQHLLIAAAASLESVMEKEIIPAFEKEHSGIKIEGNYDSSGKLQAQIEKGLEADIFFSAATKQMNALVSQKLIEEKRVIPLLQNKLVMIVPSASNEVITNFTDLTKIDMIAIGDPASVPAGQYAEKALIKLGYWDYVKLHASLGTNVTEVLNWVAEGSAQAGLVYATDAIGNNKVKVVAELPEEALTETIVYPVAPLEQSKEKAVVDEFLTFLQSKEVVKYFEEAGFTLNK</sequence>
<evidence type="ECO:0000256" key="2">
    <source>
        <dbReference type="ARBA" id="ARBA00022505"/>
    </source>
</evidence>
<evidence type="ECO:0000256" key="4">
    <source>
        <dbReference type="ARBA" id="ARBA00022729"/>
    </source>
</evidence>
<keyword evidence="3 5" id="KW-0479">Metal-binding</keyword>
<keyword evidence="2 5" id="KW-0500">Molybdenum</keyword>
<dbReference type="PANTHER" id="PTHR30632">
    <property type="entry name" value="MOLYBDATE-BINDING PERIPLASMIC PROTEIN"/>
    <property type="match status" value="1"/>
</dbReference>
<feature type="binding site" evidence="5">
    <location>
        <position position="186"/>
    </location>
    <ligand>
        <name>molybdate</name>
        <dbReference type="ChEBI" id="CHEBI:36264"/>
    </ligand>
</feature>
<dbReference type="GO" id="GO:0046872">
    <property type="term" value="F:metal ion binding"/>
    <property type="evidence" value="ECO:0007669"/>
    <property type="project" value="UniProtKB-KW"/>
</dbReference>
<accession>A0A1E5KV75</accession>
<evidence type="ECO:0000256" key="1">
    <source>
        <dbReference type="ARBA" id="ARBA00009175"/>
    </source>
</evidence>
<dbReference type="PIRSF" id="PIRSF004846">
    <property type="entry name" value="ModA"/>
    <property type="match status" value="1"/>
</dbReference>
<dbReference type="AlphaFoldDB" id="A0A1E5KV75"/>
<reference evidence="7 8" key="1">
    <citation type="submission" date="2016-09" db="EMBL/GenBank/DDBJ databases">
        <authorList>
            <person name="Capua I."/>
            <person name="De Benedictis P."/>
            <person name="Joannis T."/>
            <person name="Lombin L.H."/>
            <person name="Cattoli G."/>
        </authorList>
    </citation>
    <scope>NUCLEOTIDE SEQUENCE [LARGE SCALE GENOMIC DNA]</scope>
    <source>
        <strain evidence="7 8">LMG 25899</strain>
    </source>
</reference>
<dbReference type="GO" id="GO:0015689">
    <property type="term" value="P:molybdate ion transport"/>
    <property type="evidence" value="ECO:0007669"/>
    <property type="project" value="InterPro"/>
</dbReference>
<dbReference type="STRING" id="762845.BCR26_15560"/>
<proteinExistence type="inferred from homology"/>
<name>A0A1E5KV75_9ENTE</name>
<dbReference type="RefSeq" id="WP_069699290.1">
    <property type="nucleotide sequence ID" value="NZ_JAGGMA010000041.1"/>
</dbReference>
<dbReference type="FunFam" id="3.40.190.10:FF:000035">
    <property type="entry name" value="Molybdate ABC transporter substrate-binding protein"/>
    <property type="match status" value="1"/>
</dbReference>
<dbReference type="InterPro" id="IPR005950">
    <property type="entry name" value="ModA"/>
</dbReference>
<evidence type="ECO:0000256" key="3">
    <source>
        <dbReference type="ARBA" id="ARBA00022723"/>
    </source>
</evidence>
<evidence type="ECO:0000313" key="7">
    <source>
        <dbReference type="EMBL" id="OEH81730.1"/>
    </source>
</evidence>
<dbReference type="Pfam" id="PF13531">
    <property type="entry name" value="SBP_bac_11"/>
    <property type="match status" value="1"/>
</dbReference>
<feature type="chain" id="PRO_5038639641" evidence="6">
    <location>
        <begin position="23"/>
        <end position="270"/>
    </location>
</feature>
<comment type="caution">
    <text evidence="7">The sequence shown here is derived from an EMBL/GenBank/DDBJ whole genome shotgun (WGS) entry which is preliminary data.</text>
</comment>
<keyword evidence="8" id="KW-1185">Reference proteome</keyword>
<dbReference type="Gene3D" id="3.40.190.10">
    <property type="entry name" value="Periplasmic binding protein-like II"/>
    <property type="match status" value="2"/>
</dbReference>
<dbReference type="NCBIfam" id="TIGR01256">
    <property type="entry name" value="modA"/>
    <property type="match status" value="1"/>
</dbReference>
<feature type="binding site" evidence="5">
    <location>
        <position position="50"/>
    </location>
    <ligand>
        <name>molybdate</name>
        <dbReference type="ChEBI" id="CHEBI:36264"/>
    </ligand>
</feature>
<dbReference type="PANTHER" id="PTHR30632:SF0">
    <property type="entry name" value="SULFATE-BINDING PROTEIN"/>
    <property type="match status" value="1"/>
</dbReference>
<comment type="similarity">
    <text evidence="1">Belongs to the bacterial solute-binding protein ModA family.</text>
</comment>
<dbReference type="Proteomes" id="UP000095256">
    <property type="component" value="Unassembled WGS sequence"/>
</dbReference>
<feature type="binding site" evidence="5">
    <location>
        <position position="79"/>
    </location>
    <ligand>
        <name>molybdate</name>
        <dbReference type="ChEBI" id="CHEBI:36264"/>
    </ligand>
</feature>
<dbReference type="InterPro" id="IPR050682">
    <property type="entry name" value="ModA/WtpA"/>
</dbReference>
<gene>
    <name evidence="7" type="ORF">BCR26_15560</name>
</gene>